<dbReference type="EMBL" id="JAAXOX010000007">
    <property type="protein sequence ID" value="NKY23572.1"/>
    <property type="molecule type" value="Genomic_DNA"/>
</dbReference>
<evidence type="ECO:0000313" key="2">
    <source>
        <dbReference type="Proteomes" id="UP000581206"/>
    </source>
</evidence>
<dbReference type="Proteomes" id="UP000581206">
    <property type="component" value="Unassembled WGS sequence"/>
</dbReference>
<dbReference type="RefSeq" id="WP_168630708.1">
    <property type="nucleotide sequence ID" value="NZ_BONL01000025.1"/>
</dbReference>
<name>A0A7X6QZX4_9CELL</name>
<keyword evidence="2" id="KW-1185">Reference proteome</keyword>
<evidence type="ECO:0000313" key="1">
    <source>
        <dbReference type="EMBL" id="NKY23572.1"/>
    </source>
</evidence>
<comment type="caution">
    <text evidence="1">The sequence shown here is derived from an EMBL/GenBank/DDBJ whole genome shotgun (WGS) entry which is preliminary data.</text>
</comment>
<sequence>MDDVLRTLPTGLILASHAAAGGVGVDALQRAVRSGLLVRLRHGAYLRAADWEPASPDRRYRWVVEAAGRQLHDPVFTHESAAVIWGLPLIAPSRTVHVLGSPSPGQAAHGFGVRGGVHRHGSATMPTVVRVDGLRLTTVPDTLVTLAAARSVEVGLAAADHALRRGLATAESLCAAVCESGRRHGVRRARVVAELADAKAESPGESVSRARIHLEGLVAPELQVPFTDRTGRRSRVDFWWPQARVIGEFDGRMKYRVDGVADRRSVEDRVWAEKRREDRLRSTGVRVVRWTWADLWRPGALPDLLRTAGVPLRDR</sequence>
<gene>
    <name evidence="1" type="ORF">HGA03_12945</name>
</gene>
<dbReference type="AlphaFoldDB" id="A0A7X6QZX4"/>
<accession>A0A7X6QZX4</accession>
<reference evidence="1 2" key="1">
    <citation type="submission" date="2020-04" db="EMBL/GenBank/DDBJ databases">
        <title>MicrobeNet Type strains.</title>
        <authorList>
            <person name="Nicholson A.C."/>
        </authorList>
    </citation>
    <scope>NUCLEOTIDE SEQUENCE [LARGE SCALE GENOMIC DNA]</scope>
    <source>
        <strain evidence="1 2">ATCC BAA-788</strain>
    </source>
</reference>
<proteinExistence type="predicted"/>
<evidence type="ECO:0008006" key="3">
    <source>
        <dbReference type="Google" id="ProtNLM"/>
    </source>
</evidence>
<protein>
    <recommendedName>
        <fullName evidence="3">CTP synthase</fullName>
    </recommendedName>
</protein>
<organism evidence="1 2">
    <name type="scientific">Cellulomonas denverensis</name>
    <dbReference type="NCBI Taxonomy" id="264297"/>
    <lineage>
        <taxon>Bacteria</taxon>
        <taxon>Bacillati</taxon>
        <taxon>Actinomycetota</taxon>
        <taxon>Actinomycetes</taxon>
        <taxon>Micrococcales</taxon>
        <taxon>Cellulomonadaceae</taxon>
        <taxon>Cellulomonas</taxon>
    </lineage>
</organism>